<evidence type="ECO:0000256" key="3">
    <source>
        <dbReference type="ARBA" id="ARBA00004947"/>
    </source>
</evidence>
<dbReference type="AlphaFoldDB" id="A0A2P4SZD9"/>
<evidence type="ECO:0000256" key="8">
    <source>
        <dbReference type="ARBA" id="ARBA00045743"/>
    </source>
</evidence>
<dbReference type="PANTHER" id="PTHR10091">
    <property type="entry name" value="ALDOSE-1-EPIMERASE"/>
    <property type="match status" value="1"/>
</dbReference>
<comment type="similarity">
    <text evidence="5 9">Belongs to the aldose epimerase family.</text>
</comment>
<accession>A0A2P4SZD9</accession>
<evidence type="ECO:0000256" key="2">
    <source>
        <dbReference type="ARBA" id="ARBA00001712"/>
    </source>
</evidence>
<dbReference type="InterPro" id="IPR011013">
    <property type="entry name" value="Gal_mutarotase_sf_dom"/>
</dbReference>
<dbReference type="InterPro" id="IPR015443">
    <property type="entry name" value="Aldose_1-epimerase"/>
</dbReference>
<dbReference type="PANTHER" id="PTHR10091:SF0">
    <property type="entry name" value="GALACTOSE MUTAROTASE"/>
    <property type="match status" value="1"/>
</dbReference>
<dbReference type="InterPro" id="IPR047215">
    <property type="entry name" value="Galactose_mutarotase-like"/>
</dbReference>
<feature type="binding site" evidence="12">
    <location>
        <begin position="83"/>
        <end position="84"/>
    </location>
    <ligand>
        <name>beta-D-galactose</name>
        <dbReference type="ChEBI" id="CHEBI:27667"/>
    </ligand>
</feature>
<gene>
    <name evidence="13" type="ORF">CIB84_006782</name>
</gene>
<evidence type="ECO:0000313" key="14">
    <source>
        <dbReference type="Proteomes" id="UP000237246"/>
    </source>
</evidence>
<evidence type="ECO:0000313" key="13">
    <source>
        <dbReference type="EMBL" id="POI29468.1"/>
    </source>
</evidence>
<dbReference type="Gene3D" id="2.70.98.10">
    <property type="match status" value="1"/>
</dbReference>
<dbReference type="Proteomes" id="UP000237246">
    <property type="component" value="Unassembled WGS sequence"/>
</dbReference>
<feature type="binding site" evidence="11">
    <location>
        <position position="267"/>
    </location>
    <ligand>
        <name>beta-D-galactose</name>
        <dbReference type="ChEBI" id="CHEBI:27667"/>
    </ligand>
</feature>
<dbReference type="GO" id="GO:0030246">
    <property type="term" value="F:carbohydrate binding"/>
    <property type="evidence" value="ECO:0007669"/>
    <property type="project" value="InterPro"/>
</dbReference>
<comment type="pathway">
    <text evidence="4 9">Carbohydrate metabolism; hexose metabolism.</text>
</comment>
<comment type="pathway">
    <text evidence="3">Carbohydrate metabolism; galactose metabolism.</text>
</comment>
<dbReference type="PIRSF" id="PIRSF005096">
    <property type="entry name" value="GALM"/>
    <property type="match status" value="1"/>
</dbReference>
<dbReference type="InterPro" id="IPR008183">
    <property type="entry name" value="Aldose_1/G6P_1-epimerase"/>
</dbReference>
<dbReference type="Pfam" id="PF01263">
    <property type="entry name" value="Aldose_epim"/>
    <property type="match status" value="1"/>
</dbReference>
<dbReference type="GO" id="GO:0006006">
    <property type="term" value="P:glucose metabolic process"/>
    <property type="evidence" value="ECO:0007669"/>
    <property type="project" value="TreeGrafter"/>
</dbReference>
<keyword evidence="7 9" id="KW-0119">Carbohydrate metabolism</keyword>
<name>A0A2P4SZD9_BAMTH</name>
<sequence length="421" mass="45993">MAEVKRENFGHMPMEDGGGEVEKFVLQSDSVRVEILSLGCIIAALETRDRAKQFADIVLGFDTLEGYTRKHPFFGAVVGRVANRIAKGKFTVDGKEYQLFLNNGPNSLHGGARGFDKVNVGLPGEGERGTTLPNAFSLQVLWSPQILPNGVCFYRLSPDGEEGYPGELKVWVTYTLNGSELAINYRAQTSKKTPISLTNHAYFNLAGQGSPDIYDHEISIEADSYLPVDDTKIPTGEVAAVQGTGFDLRQPVQLGKHLKQFHLDGFDHNFCLPLGRARRLVARAHHPPSGRTMEVHTTQPGLQFYTGNNLDGSLKGKGAATYPKHSAFCLETQNWPDAVNKVSHSGPVASGPVWRAVRNAQGGEMPWGNCSRKAMGTQPSLVPPHPHSPVFIASPQPHFPSPLLLPGEEYNHTTWLCFGTA</sequence>
<comment type="catalytic activity">
    <reaction evidence="1 9">
        <text>alpha-D-glucose = beta-D-glucose</text>
        <dbReference type="Rhea" id="RHEA:10264"/>
        <dbReference type="ChEBI" id="CHEBI:15903"/>
        <dbReference type="ChEBI" id="CHEBI:17925"/>
        <dbReference type="EC" id="5.1.3.3"/>
    </reaction>
</comment>
<evidence type="ECO:0000256" key="4">
    <source>
        <dbReference type="ARBA" id="ARBA00005028"/>
    </source>
</evidence>
<comment type="caution">
    <text evidence="13">The sequence shown here is derived from an EMBL/GenBank/DDBJ whole genome shotgun (WGS) entry which is preliminary data.</text>
</comment>
<dbReference type="InterPro" id="IPR014718">
    <property type="entry name" value="GH-type_carb-bd"/>
</dbReference>
<evidence type="ECO:0000256" key="12">
    <source>
        <dbReference type="PIRSR" id="PIRSR005096-3"/>
    </source>
</evidence>
<evidence type="ECO:0000256" key="10">
    <source>
        <dbReference type="PIRSR" id="PIRSR005096-1"/>
    </source>
</evidence>
<dbReference type="EMBL" id="PPHD01015207">
    <property type="protein sequence ID" value="POI29468.1"/>
    <property type="molecule type" value="Genomic_DNA"/>
</dbReference>
<evidence type="ECO:0000256" key="7">
    <source>
        <dbReference type="ARBA" id="ARBA00023277"/>
    </source>
</evidence>
<evidence type="ECO:0000256" key="9">
    <source>
        <dbReference type="PIRNR" id="PIRNR005096"/>
    </source>
</evidence>
<organism evidence="13 14">
    <name type="scientific">Bambusicola thoracicus</name>
    <name type="common">Chinese bamboo-partridge</name>
    <name type="synonym">Perdix thoracica</name>
    <dbReference type="NCBI Taxonomy" id="9083"/>
    <lineage>
        <taxon>Eukaryota</taxon>
        <taxon>Metazoa</taxon>
        <taxon>Chordata</taxon>
        <taxon>Craniata</taxon>
        <taxon>Vertebrata</taxon>
        <taxon>Euteleostomi</taxon>
        <taxon>Archelosauria</taxon>
        <taxon>Archosauria</taxon>
        <taxon>Dinosauria</taxon>
        <taxon>Saurischia</taxon>
        <taxon>Theropoda</taxon>
        <taxon>Coelurosauria</taxon>
        <taxon>Aves</taxon>
        <taxon>Neognathae</taxon>
        <taxon>Galloanserae</taxon>
        <taxon>Galliformes</taxon>
        <taxon>Phasianidae</taxon>
        <taxon>Perdicinae</taxon>
        <taxon>Bambusicola</taxon>
    </lineage>
</organism>
<proteinExistence type="inferred from homology"/>
<dbReference type="GO" id="GO:0004034">
    <property type="term" value="F:aldose 1-epimerase activity"/>
    <property type="evidence" value="ECO:0007669"/>
    <property type="project" value="UniProtKB-EC"/>
</dbReference>
<dbReference type="OrthoDB" id="274691at2759"/>
<dbReference type="GO" id="GO:0033499">
    <property type="term" value="P:galactose catabolic process via UDP-galactose, Leloir pathway"/>
    <property type="evidence" value="ECO:0007669"/>
    <property type="project" value="TreeGrafter"/>
</dbReference>
<dbReference type="UniPathway" id="UPA00242"/>
<comment type="function">
    <text evidence="8">Mutarotase that catalyzes the interconversion of beta-D-galactose and alpha-D-galactose during galactose metabolism. Beta-D-galactose is metabolized in the liver into glucose 1-phosphate, the primary metabolic fuel, by the action of four enzymes that constitute the Leloir pathway: GALM, GALK1 (galactokinase), GALT (galactose-1-phosphate uridylyltransferase) and GALE (UDP-galactose-4'-epimerase). Involved in the maintenance of the equilibrium between the beta- and alpha-anomers of galactose, therefore ensuring a sufficient supply of the alpha-anomer for GALK1. Also active on D-glucose although shows a preference for galactose over glucose.</text>
</comment>
<keyword evidence="14" id="KW-1185">Reference proteome</keyword>
<feature type="binding site" evidence="12">
    <location>
        <begin position="200"/>
        <end position="202"/>
    </location>
    <ligand>
        <name>beta-D-galactose</name>
        <dbReference type="ChEBI" id="CHEBI:27667"/>
    </ligand>
</feature>
<keyword evidence="6 9" id="KW-0413">Isomerase</keyword>
<evidence type="ECO:0000256" key="1">
    <source>
        <dbReference type="ARBA" id="ARBA00001614"/>
    </source>
</evidence>
<dbReference type="PROSITE" id="PS00545">
    <property type="entry name" value="ALDOSE_1_EPIMERASE"/>
    <property type="match status" value="1"/>
</dbReference>
<dbReference type="SUPFAM" id="SSF74650">
    <property type="entry name" value="Galactose mutarotase-like"/>
    <property type="match status" value="1"/>
</dbReference>
<protein>
    <recommendedName>
        <fullName evidence="9">Aldose 1-epimerase</fullName>
        <ecNumber evidence="9">5.1.3.3</ecNumber>
    </recommendedName>
</protein>
<dbReference type="UniPathway" id="UPA00214"/>
<dbReference type="EC" id="5.1.3.3" evidence="9"/>
<dbReference type="CDD" id="cd09019">
    <property type="entry name" value="galactose_mutarotase_like"/>
    <property type="match status" value="1"/>
</dbReference>
<feature type="active site" description="Proton donor" evidence="10">
    <location>
        <position position="200"/>
    </location>
</feature>
<evidence type="ECO:0000256" key="5">
    <source>
        <dbReference type="ARBA" id="ARBA00006206"/>
    </source>
</evidence>
<evidence type="ECO:0000256" key="6">
    <source>
        <dbReference type="ARBA" id="ARBA00023235"/>
    </source>
</evidence>
<comment type="catalytic activity">
    <reaction evidence="2">
        <text>alpha-D-galactose = beta-D-galactose</text>
        <dbReference type="Rhea" id="RHEA:28675"/>
        <dbReference type="ChEBI" id="CHEBI:27667"/>
        <dbReference type="ChEBI" id="CHEBI:28061"/>
        <dbReference type="EC" id="5.1.3.3"/>
    </reaction>
    <physiologicalReaction direction="right-to-left" evidence="2">
        <dbReference type="Rhea" id="RHEA:28677"/>
    </physiologicalReaction>
</comment>
<feature type="active site" description="Proton acceptor" evidence="10">
    <location>
        <position position="331"/>
    </location>
</feature>
<dbReference type="InterPro" id="IPR018052">
    <property type="entry name" value="Ald1_epimerase_CS"/>
</dbReference>
<comment type="subunit">
    <text evidence="9">Monomer.</text>
</comment>
<reference evidence="13 14" key="1">
    <citation type="submission" date="2018-01" db="EMBL/GenBank/DDBJ databases">
        <title>Comparison of the Chinese Bamboo Partridge and Red Junglefowl genome sequences highlights the importance of demography in genome evolution.</title>
        <authorList>
            <person name="Tiley G.P."/>
            <person name="Kimball R.T."/>
            <person name="Braun E.L."/>
            <person name="Burleigh J.G."/>
        </authorList>
    </citation>
    <scope>NUCLEOTIDE SEQUENCE [LARGE SCALE GENOMIC DNA]</scope>
    <source>
        <strain evidence="13">RTK389</strain>
        <tissue evidence="13">Blood</tissue>
    </source>
</reference>
<evidence type="ECO:0000256" key="11">
    <source>
        <dbReference type="PIRSR" id="PIRSR005096-2"/>
    </source>
</evidence>